<dbReference type="GO" id="GO:0016251">
    <property type="term" value="F:RNA polymerase II general transcription initiation factor activity"/>
    <property type="evidence" value="ECO:0007669"/>
    <property type="project" value="TreeGrafter"/>
</dbReference>
<dbReference type="FunFam" id="1.10.472.10:FF:000141">
    <property type="entry name" value="Transcription initiation factor IIB"/>
    <property type="match status" value="1"/>
</dbReference>
<dbReference type="GO" id="GO:0097550">
    <property type="term" value="C:transcription preinitiation complex"/>
    <property type="evidence" value="ECO:0007669"/>
    <property type="project" value="TreeGrafter"/>
</dbReference>
<evidence type="ECO:0000256" key="8">
    <source>
        <dbReference type="ARBA" id="ARBA00066213"/>
    </source>
</evidence>
<organism evidence="11 12">
    <name type="scientific">Aureobasidium pullulans EXF-150</name>
    <dbReference type="NCBI Taxonomy" id="1043002"/>
    <lineage>
        <taxon>Eukaryota</taxon>
        <taxon>Fungi</taxon>
        <taxon>Dikarya</taxon>
        <taxon>Ascomycota</taxon>
        <taxon>Pezizomycotina</taxon>
        <taxon>Dothideomycetes</taxon>
        <taxon>Dothideomycetidae</taxon>
        <taxon>Dothideales</taxon>
        <taxon>Saccotheciaceae</taxon>
        <taxon>Aureobasidium</taxon>
    </lineage>
</organism>
<evidence type="ECO:0000256" key="4">
    <source>
        <dbReference type="ARBA" id="ARBA00023015"/>
    </source>
</evidence>
<keyword evidence="5" id="KW-0804">Transcription</keyword>
<dbReference type="GO" id="GO:0005634">
    <property type="term" value="C:nucleus"/>
    <property type="evidence" value="ECO:0007669"/>
    <property type="project" value="TreeGrafter"/>
</dbReference>
<dbReference type="PRINTS" id="PR00685">
    <property type="entry name" value="TIFACTORIIB"/>
</dbReference>
<dbReference type="InterPro" id="IPR036915">
    <property type="entry name" value="Cyclin-like_sf"/>
</dbReference>
<dbReference type="Gene3D" id="1.10.472.10">
    <property type="entry name" value="Cyclin-like"/>
    <property type="match status" value="1"/>
</dbReference>
<accession>A0A074XB12</accession>
<dbReference type="Pfam" id="PF08271">
    <property type="entry name" value="Zn_Ribbon_TF"/>
    <property type="match status" value="1"/>
</dbReference>
<dbReference type="Proteomes" id="UP000030706">
    <property type="component" value="Unassembled WGS sequence"/>
</dbReference>
<evidence type="ECO:0000259" key="10">
    <source>
        <dbReference type="PROSITE" id="PS51134"/>
    </source>
</evidence>
<keyword evidence="9" id="KW-0479">Metal-binding</keyword>
<comment type="subunit">
    <text evidence="8">Associates with TFIID-IIA (DA complex) to form TFIID-IIA-IIB (DAB-complex) which is then recognized by polymerase II.</text>
</comment>
<evidence type="ECO:0000256" key="7">
    <source>
        <dbReference type="ARBA" id="ARBA00056616"/>
    </source>
</evidence>
<gene>
    <name evidence="11" type="ORF">M438DRAFT_284266</name>
</gene>
<keyword evidence="9" id="KW-0863">Zinc-finger</keyword>
<sequence>MSYTLSPGAIPDVEPQIEPTDEEWRQNLSVRMVCPDCKEDPPNLVEDPQAADVICEDCGMVLSQRGIDQRAEWRTFANDDQGNDDPSRVGDGPNLLLNGSQLQTNIAFGDGSLRSKELHRAQSKSNADKGNKNLLQAFKQIGAYCDSYDLPNVVADAAKHIFKDAEDSKNFKGKSTEAIIAGCIFIACRRNKFPRTFREIYAMTHVSKKEIGRTFKLLEQMLAGQEKNNAGKAKVMGNGVVGMQEGYRSTVSTNPEDVCGRYCTQLGLDFKTTEVAKDIAAGMVRIGALAGRSPLSAAAACIYMASLLQNNIRSPKAIAEIAGVSDSTIRNAYKDLYNDKDILITPKSIERGADVSKLVKPTT</sequence>
<reference evidence="11 12" key="1">
    <citation type="journal article" date="2014" name="BMC Genomics">
        <title>Genome sequencing of four Aureobasidium pullulans varieties: biotechnological potential, stress tolerance, and description of new species.</title>
        <authorList>
            <person name="Gostin Ar C."/>
            <person name="Ohm R.A."/>
            <person name="Kogej T."/>
            <person name="Sonjak S."/>
            <person name="Turk M."/>
            <person name="Zajc J."/>
            <person name="Zalar P."/>
            <person name="Grube M."/>
            <person name="Sun H."/>
            <person name="Han J."/>
            <person name="Sharma A."/>
            <person name="Chiniquy J."/>
            <person name="Ngan C.Y."/>
            <person name="Lipzen A."/>
            <person name="Barry K."/>
            <person name="Grigoriev I.V."/>
            <person name="Gunde-Cimerman N."/>
        </authorList>
    </citation>
    <scope>NUCLEOTIDE SEQUENCE [LARGE SCALE GENOMIC DNA]</scope>
    <source>
        <strain evidence="11 12">EXF-150</strain>
    </source>
</reference>
<dbReference type="Pfam" id="PF00382">
    <property type="entry name" value="TFIIB"/>
    <property type="match status" value="2"/>
</dbReference>
<feature type="domain" description="TFIIB-type" evidence="10">
    <location>
        <begin position="30"/>
        <end position="63"/>
    </location>
</feature>
<dbReference type="RefSeq" id="XP_029755429.1">
    <property type="nucleotide sequence ID" value="XM_029901451.1"/>
</dbReference>
<dbReference type="Gene3D" id="1.10.472.170">
    <property type="match status" value="1"/>
</dbReference>
<dbReference type="InterPro" id="IPR013150">
    <property type="entry name" value="TFIIB_cyclin"/>
</dbReference>
<dbReference type="GO" id="GO:0051123">
    <property type="term" value="P:RNA polymerase II preinitiation complex assembly"/>
    <property type="evidence" value="ECO:0007669"/>
    <property type="project" value="UniProtKB-ARBA"/>
</dbReference>
<dbReference type="InterPro" id="IPR000812">
    <property type="entry name" value="TFIIB"/>
</dbReference>
<proteinExistence type="inferred from homology"/>
<dbReference type="InterPro" id="IPR013763">
    <property type="entry name" value="Cyclin-like_dom"/>
</dbReference>
<protein>
    <recommendedName>
        <fullName evidence="2">Transcription initiation factor IIB</fullName>
    </recommendedName>
    <alternativeName>
        <fullName evidence="6">General transcription factor TFIIB</fullName>
    </alternativeName>
</protein>
<keyword evidence="4" id="KW-0805">Transcription regulation</keyword>
<dbReference type="OrthoDB" id="25790at2759"/>
<dbReference type="AlphaFoldDB" id="A0A074XB12"/>
<dbReference type="EMBL" id="KL585008">
    <property type="protein sequence ID" value="KEQ79242.1"/>
    <property type="molecule type" value="Genomic_DNA"/>
</dbReference>
<name>A0A074XB12_AURPU</name>
<evidence type="ECO:0000256" key="3">
    <source>
        <dbReference type="ARBA" id="ARBA00022737"/>
    </source>
</evidence>
<dbReference type="PROSITE" id="PS51134">
    <property type="entry name" value="ZF_TFIIB"/>
    <property type="match status" value="1"/>
</dbReference>
<evidence type="ECO:0000313" key="12">
    <source>
        <dbReference type="Proteomes" id="UP000030706"/>
    </source>
</evidence>
<dbReference type="PANTHER" id="PTHR11618:SF13">
    <property type="entry name" value="TRANSCRIPTION INITIATION FACTOR IIB"/>
    <property type="match status" value="1"/>
</dbReference>
<dbReference type="GO" id="GO:0017025">
    <property type="term" value="F:TBP-class protein binding"/>
    <property type="evidence" value="ECO:0007669"/>
    <property type="project" value="InterPro"/>
</dbReference>
<evidence type="ECO:0000256" key="5">
    <source>
        <dbReference type="ARBA" id="ARBA00023163"/>
    </source>
</evidence>
<evidence type="ECO:0000256" key="9">
    <source>
        <dbReference type="PROSITE-ProRule" id="PRU00469"/>
    </source>
</evidence>
<dbReference type="SUPFAM" id="SSF57783">
    <property type="entry name" value="Zinc beta-ribbon"/>
    <property type="match status" value="1"/>
</dbReference>
<dbReference type="PROSITE" id="PS00782">
    <property type="entry name" value="TFIIB"/>
    <property type="match status" value="2"/>
</dbReference>
<dbReference type="GeneID" id="40743757"/>
<dbReference type="PANTHER" id="PTHR11618">
    <property type="entry name" value="TRANSCRIPTION INITIATION FACTOR IIB-RELATED"/>
    <property type="match status" value="1"/>
</dbReference>
<evidence type="ECO:0000256" key="6">
    <source>
        <dbReference type="ARBA" id="ARBA00031706"/>
    </source>
</evidence>
<dbReference type="CDD" id="cd20551">
    <property type="entry name" value="CYCLIN_TFIIB_rpt1"/>
    <property type="match status" value="1"/>
</dbReference>
<dbReference type="GO" id="GO:0008270">
    <property type="term" value="F:zinc ion binding"/>
    <property type="evidence" value="ECO:0007669"/>
    <property type="project" value="UniProtKB-KW"/>
</dbReference>
<evidence type="ECO:0000256" key="1">
    <source>
        <dbReference type="ARBA" id="ARBA00010857"/>
    </source>
</evidence>
<dbReference type="InterPro" id="IPR013137">
    <property type="entry name" value="Znf_TFIIB"/>
</dbReference>
<dbReference type="FunFam" id="1.10.472.170:FF:000001">
    <property type="entry name" value="Transcription initiation factor IIB"/>
    <property type="match status" value="1"/>
</dbReference>
<dbReference type="InterPro" id="IPR023486">
    <property type="entry name" value="TFIIB_CS"/>
</dbReference>
<evidence type="ECO:0000313" key="11">
    <source>
        <dbReference type="EMBL" id="KEQ79242.1"/>
    </source>
</evidence>
<comment type="similarity">
    <text evidence="1">Belongs to the TFIIB family.</text>
</comment>
<evidence type="ECO:0000256" key="2">
    <source>
        <dbReference type="ARBA" id="ARBA00013932"/>
    </source>
</evidence>
<comment type="function">
    <text evidence="7">General factor that plays a major role in the activation of eukaryotic genes transcribed by RNA polymerase II.</text>
</comment>
<dbReference type="HOGENOM" id="CLU_043736_1_0_1"/>
<keyword evidence="9" id="KW-0862">Zinc</keyword>
<keyword evidence="3" id="KW-0677">Repeat</keyword>
<dbReference type="STRING" id="1043002.A0A074XB12"/>
<dbReference type="SUPFAM" id="SSF47954">
    <property type="entry name" value="Cyclin-like"/>
    <property type="match status" value="2"/>
</dbReference>
<keyword evidence="12" id="KW-1185">Reference proteome</keyword>
<dbReference type="SMART" id="SM00385">
    <property type="entry name" value="CYCLIN"/>
    <property type="match status" value="2"/>
</dbReference>